<dbReference type="InterPro" id="IPR008979">
    <property type="entry name" value="Galactose-bd-like_sf"/>
</dbReference>
<evidence type="ECO:0000256" key="2">
    <source>
        <dbReference type="ARBA" id="ARBA00023026"/>
    </source>
</evidence>
<dbReference type="InterPro" id="IPR001314">
    <property type="entry name" value="Peptidase_S1A"/>
</dbReference>
<comment type="similarity">
    <text evidence="1">Belongs to the peptidase S1 family.</text>
</comment>
<dbReference type="PANTHER" id="PTHR24276:SF91">
    <property type="entry name" value="AT26814P-RELATED"/>
    <property type="match status" value="1"/>
</dbReference>
<dbReference type="Gene3D" id="2.40.10.10">
    <property type="entry name" value="Trypsin-like serine proteases"/>
    <property type="match status" value="2"/>
</dbReference>
<feature type="domain" description="Peptidase S1" evidence="6">
    <location>
        <begin position="313"/>
        <end position="540"/>
    </location>
</feature>
<protein>
    <recommendedName>
        <fullName evidence="6">Peptidase S1 domain-containing protein</fullName>
    </recommendedName>
</protein>
<keyword evidence="2" id="KW-0843">Virulence</keyword>
<evidence type="ECO:0000259" key="6">
    <source>
        <dbReference type="PROSITE" id="PS50240"/>
    </source>
</evidence>
<feature type="region of interest" description="Disordered" evidence="5">
    <location>
        <begin position="845"/>
        <end position="889"/>
    </location>
</feature>
<dbReference type="SUPFAM" id="SSF49785">
    <property type="entry name" value="Galactose-binding domain-like"/>
    <property type="match status" value="1"/>
</dbReference>
<reference evidence="7 8" key="1">
    <citation type="submission" date="2024-10" db="EMBL/GenBank/DDBJ databases">
        <title>Updated reference genomes for cyclostephanoid diatoms.</title>
        <authorList>
            <person name="Roberts W.R."/>
            <person name="Alverson A.J."/>
        </authorList>
    </citation>
    <scope>NUCLEOTIDE SEQUENCE [LARGE SCALE GENOMIC DNA]</scope>
    <source>
        <strain evidence="7 8">AJA010-31</strain>
    </source>
</reference>
<dbReference type="CDD" id="cd00190">
    <property type="entry name" value="Tryp_SPc"/>
    <property type="match status" value="2"/>
</dbReference>
<dbReference type="Pfam" id="PF22633">
    <property type="entry name" value="F5_F8_type_C_2"/>
    <property type="match status" value="1"/>
</dbReference>
<dbReference type="EMBL" id="JALLPJ020000808">
    <property type="protein sequence ID" value="KAL3782407.1"/>
    <property type="molecule type" value="Genomic_DNA"/>
</dbReference>
<sequence length="889" mass="96640">MKHHQAQPGRYSYMAALTDGLRENGSIESYCAGSMIAPDVLLTAAHCFDSSRLESVAIGGYNKRKWKGEVIAMSKVIVHEDYNGWTMQNDFAIVILEKVTTMNVTFPKLNGNDLYPADGTISRVMGWGDTSFGGYGQSKKLFQSKKLLEVDITIISNEDCDECYGGNHTIYDSMICAYQAGGGVGSCFGDSGGPLIIPGADASEDIQVGIVSLPFGCFVDGEPGVYARVSNEFNWIKKHICEESSSPPIYLCAETSYAPTPTATTPFPTTSFSPSVSGCEISSIGAVHIVEASSSSERSQVRSIREGSNTLKIIGGIEAQAGRYPYAVRLNFGGNGDELLWPYCGGILVAPDMVITAAYCVEYGSLDYVAIGGHTMDTSERENIAMSKIIVHQNDYYTNYDDYAVVILERATTMNINYPTFNTNHSFPSVDTLATVIGWGTNEDGSQSNMLMEADLPIISNEDCEQCKSDGSFVTPDMICGFNPGQGACFGDSGGPVIVPGTKNDVLIGLVLWWGLECGRYPSVFARVSSGYNWFKRIICEESSAPPSDICEVSYAPTTAAPSLSPTISSSPTVVPVEGYSYVGEGFCLDERNEWYPSFAKYFNETDLDYRVCLEWCAQIPHPDFVGASLEIYVCLCHFSSGLPDEINITDYDPSADSRFVDVHSRGYGSIQRASSDTMPGTLCYRYDNFTMSFPASAVRIELNTGENINLFDVKVMDTTGKDVAQGKPAAQSSTWKNFDASLAVDGRPLTFSLTYAASQAETNVWWDVDLQGETRVKSVVIKNRWCKSADDPEGCLCRLSNATVLLLDDAGTAIATQTLGDTCKQLELEVSDFIPSRDPNDFSYNPTSFPTIFPTSTPSEAPSNSPVEPQSPPQPTPRPTRTRTKAGK</sequence>
<dbReference type="AlphaFoldDB" id="A0ABD3P3W4"/>
<dbReference type="InterPro" id="IPR050430">
    <property type="entry name" value="Peptidase_S1"/>
</dbReference>
<feature type="domain" description="Peptidase S1" evidence="6">
    <location>
        <begin position="1"/>
        <end position="241"/>
    </location>
</feature>
<organism evidence="7 8">
    <name type="scientific">Cyclotella atomus</name>
    <dbReference type="NCBI Taxonomy" id="382360"/>
    <lineage>
        <taxon>Eukaryota</taxon>
        <taxon>Sar</taxon>
        <taxon>Stramenopiles</taxon>
        <taxon>Ochrophyta</taxon>
        <taxon>Bacillariophyta</taxon>
        <taxon>Coscinodiscophyceae</taxon>
        <taxon>Thalassiosirophycidae</taxon>
        <taxon>Stephanodiscales</taxon>
        <taxon>Stephanodiscaceae</taxon>
        <taxon>Cyclotella</taxon>
    </lineage>
</organism>
<dbReference type="InterPro" id="IPR001254">
    <property type="entry name" value="Trypsin_dom"/>
</dbReference>
<dbReference type="Proteomes" id="UP001530400">
    <property type="component" value="Unassembled WGS sequence"/>
</dbReference>
<dbReference type="InterPro" id="IPR009003">
    <property type="entry name" value="Peptidase_S1_PA"/>
</dbReference>
<dbReference type="InterPro" id="IPR043504">
    <property type="entry name" value="Peptidase_S1_PA_chymotrypsin"/>
</dbReference>
<keyword evidence="4" id="KW-0645">Protease</keyword>
<dbReference type="Pfam" id="PF00089">
    <property type="entry name" value="Trypsin"/>
    <property type="match status" value="2"/>
</dbReference>
<dbReference type="PANTHER" id="PTHR24276">
    <property type="entry name" value="POLYSERASE-RELATED"/>
    <property type="match status" value="1"/>
</dbReference>
<proteinExistence type="inferred from homology"/>
<keyword evidence="4" id="KW-0378">Hydrolase</keyword>
<evidence type="ECO:0000256" key="1">
    <source>
        <dbReference type="ARBA" id="ARBA00007664"/>
    </source>
</evidence>
<keyword evidence="3" id="KW-1015">Disulfide bond</keyword>
<feature type="compositionally biased region" description="Pro residues" evidence="5">
    <location>
        <begin position="870"/>
        <end position="879"/>
    </location>
</feature>
<dbReference type="InterPro" id="IPR018114">
    <property type="entry name" value="TRYPSIN_HIS"/>
</dbReference>
<dbReference type="PROSITE" id="PS00135">
    <property type="entry name" value="TRYPSIN_SER"/>
    <property type="match status" value="2"/>
</dbReference>
<accession>A0ABD3P3W4</accession>
<dbReference type="PROSITE" id="PS50240">
    <property type="entry name" value="TRYPSIN_DOM"/>
    <property type="match status" value="2"/>
</dbReference>
<evidence type="ECO:0000313" key="8">
    <source>
        <dbReference type="Proteomes" id="UP001530400"/>
    </source>
</evidence>
<dbReference type="SUPFAM" id="SSF50494">
    <property type="entry name" value="Trypsin-like serine proteases"/>
    <property type="match status" value="2"/>
</dbReference>
<evidence type="ECO:0000313" key="7">
    <source>
        <dbReference type="EMBL" id="KAL3782407.1"/>
    </source>
</evidence>
<gene>
    <name evidence="7" type="ORF">ACHAWO_008338</name>
</gene>
<feature type="compositionally biased region" description="Low complexity" evidence="5">
    <location>
        <begin position="847"/>
        <end position="869"/>
    </location>
</feature>
<name>A0ABD3P3W4_9STRA</name>
<comment type="caution">
    <text evidence="7">The sequence shown here is derived from an EMBL/GenBank/DDBJ whole genome shotgun (WGS) entry which is preliminary data.</text>
</comment>
<dbReference type="GO" id="GO:0008236">
    <property type="term" value="F:serine-type peptidase activity"/>
    <property type="evidence" value="ECO:0007669"/>
    <property type="project" value="UniProtKB-KW"/>
</dbReference>
<keyword evidence="8" id="KW-1185">Reference proteome</keyword>
<evidence type="ECO:0000256" key="3">
    <source>
        <dbReference type="ARBA" id="ARBA00023157"/>
    </source>
</evidence>
<keyword evidence="4" id="KW-0720">Serine protease</keyword>
<evidence type="ECO:0000256" key="4">
    <source>
        <dbReference type="RuleBase" id="RU363034"/>
    </source>
</evidence>
<dbReference type="InterPro" id="IPR033116">
    <property type="entry name" value="TRYPSIN_SER"/>
</dbReference>
<dbReference type="SMART" id="SM00020">
    <property type="entry name" value="Tryp_SPc"/>
    <property type="match status" value="2"/>
</dbReference>
<dbReference type="Gene3D" id="2.60.120.260">
    <property type="entry name" value="Galactose-binding domain-like"/>
    <property type="match status" value="1"/>
</dbReference>
<dbReference type="PRINTS" id="PR00722">
    <property type="entry name" value="CHYMOTRYPSIN"/>
</dbReference>
<dbReference type="GO" id="GO:0006508">
    <property type="term" value="P:proteolysis"/>
    <property type="evidence" value="ECO:0007669"/>
    <property type="project" value="UniProtKB-KW"/>
</dbReference>
<dbReference type="PROSITE" id="PS00134">
    <property type="entry name" value="TRYPSIN_HIS"/>
    <property type="match status" value="1"/>
</dbReference>
<evidence type="ECO:0000256" key="5">
    <source>
        <dbReference type="SAM" id="MobiDB-lite"/>
    </source>
</evidence>